<reference evidence="1 2" key="1">
    <citation type="submission" date="2019-06" db="EMBL/GenBank/DDBJ databases">
        <title>Whole genome shotgun sequence of Flavobacterium flevense NBRC 14960.</title>
        <authorList>
            <person name="Hosoyama A."/>
            <person name="Uohara A."/>
            <person name="Ohji S."/>
            <person name="Ichikawa N."/>
        </authorList>
    </citation>
    <scope>NUCLEOTIDE SEQUENCE [LARGE SCALE GENOMIC DNA]</scope>
    <source>
        <strain evidence="1 2">NBRC 14960</strain>
    </source>
</reference>
<organism evidence="1 2">
    <name type="scientific">Flavobacterium flevense</name>
    <dbReference type="NCBI Taxonomy" id="983"/>
    <lineage>
        <taxon>Bacteria</taxon>
        <taxon>Pseudomonadati</taxon>
        <taxon>Bacteroidota</taxon>
        <taxon>Flavobacteriia</taxon>
        <taxon>Flavobacteriales</taxon>
        <taxon>Flavobacteriaceae</taxon>
        <taxon>Flavobacterium</taxon>
    </lineage>
</organism>
<sequence>MRKLSILFLSIFVLFLVFFLWKKEEKNIQNATAIYGTWHWKQSRGGTNGKEVITPEETGVDKKLVFNTNKKVTVFTNEVETGNYTYRITKGNSIFDDKQHYLLTFNDMTYVIQSLDNKNLSILDNFAEGYVLTYTK</sequence>
<name>A0A4Y4B0D2_9FLAO</name>
<comment type="caution">
    <text evidence="1">The sequence shown here is derived from an EMBL/GenBank/DDBJ whole genome shotgun (WGS) entry which is preliminary data.</text>
</comment>
<keyword evidence="2" id="KW-1185">Reference proteome</keyword>
<dbReference type="OrthoDB" id="1118927at2"/>
<dbReference type="AlphaFoldDB" id="A0A4Y4B0D2"/>
<dbReference type="STRING" id="983.SAMN05443543_10940"/>
<proteinExistence type="predicted"/>
<protein>
    <recommendedName>
        <fullName evidence="3">Lipocalin-like domain-containing protein</fullName>
    </recommendedName>
</protein>
<accession>A0A4Y4B0D2</accession>
<gene>
    <name evidence="1" type="ORF">FFL01_25880</name>
</gene>
<dbReference type="RefSeq" id="WP_083552811.1">
    <property type="nucleotide sequence ID" value="NZ_BJNP01000032.1"/>
</dbReference>
<evidence type="ECO:0008006" key="3">
    <source>
        <dbReference type="Google" id="ProtNLM"/>
    </source>
</evidence>
<dbReference type="EMBL" id="BJNP01000032">
    <property type="protein sequence ID" value="GEC73049.1"/>
    <property type="molecule type" value="Genomic_DNA"/>
</dbReference>
<evidence type="ECO:0000313" key="1">
    <source>
        <dbReference type="EMBL" id="GEC73049.1"/>
    </source>
</evidence>
<evidence type="ECO:0000313" key="2">
    <source>
        <dbReference type="Proteomes" id="UP000316775"/>
    </source>
</evidence>
<dbReference type="Proteomes" id="UP000316775">
    <property type="component" value="Unassembled WGS sequence"/>
</dbReference>